<gene>
    <name evidence="1" type="ORF">GIB67_028158</name>
</gene>
<dbReference type="Proteomes" id="UP000541444">
    <property type="component" value="Unassembled WGS sequence"/>
</dbReference>
<sequence length="52" mass="6587">MDIFFYSKITVNNKIWSICWIKDVNAYTQIELKLRFHFYMLRFHSYMPYELK</sequence>
<comment type="caution">
    <text evidence="1">The sequence shown here is derived from an EMBL/GenBank/DDBJ whole genome shotgun (WGS) entry which is preliminary data.</text>
</comment>
<reference evidence="1 2" key="1">
    <citation type="journal article" date="2020" name="IScience">
        <title>Genome Sequencing of the Endangered Kingdonia uniflora (Circaeasteraceae, Ranunculales) Reveals Potential Mechanisms of Evolutionary Specialization.</title>
        <authorList>
            <person name="Sun Y."/>
            <person name="Deng T."/>
            <person name="Zhang A."/>
            <person name="Moore M.J."/>
            <person name="Landis J.B."/>
            <person name="Lin N."/>
            <person name="Zhang H."/>
            <person name="Zhang X."/>
            <person name="Huang J."/>
            <person name="Zhang X."/>
            <person name="Sun H."/>
            <person name="Wang H."/>
        </authorList>
    </citation>
    <scope>NUCLEOTIDE SEQUENCE [LARGE SCALE GENOMIC DNA]</scope>
    <source>
        <strain evidence="1">TB1705</strain>
        <tissue evidence="1">Leaf</tissue>
    </source>
</reference>
<organism evidence="1 2">
    <name type="scientific">Kingdonia uniflora</name>
    <dbReference type="NCBI Taxonomy" id="39325"/>
    <lineage>
        <taxon>Eukaryota</taxon>
        <taxon>Viridiplantae</taxon>
        <taxon>Streptophyta</taxon>
        <taxon>Embryophyta</taxon>
        <taxon>Tracheophyta</taxon>
        <taxon>Spermatophyta</taxon>
        <taxon>Magnoliopsida</taxon>
        <taxon>Ranunculales</taxon>
        <taxon>Circaeasteraceae</taxon>
        <taxon>Kingdonia</taxon>
    </lineage>
</organism>
<dbReference type="EMBL" id="JACGCM010002776">
    <property type="protein sequence ID" value="KAF6135839.1"/>
    <property type="molecule type" value="Genomic_DNA"/>
</dbReference>
<protein>
    <submittedName>
        <fullName evidence="1">Uncharacterized protein</fullName>
    </submittedName>
</protein>
<accession>A0A7J7KZQ9</accession>
<keyword evidence="2" id="KW-1185">Reference proteome</keyword>
<proteinExistence type="predicted"/>
<name>A0A7J7KZQ9_9MAGN</name>
<evidence type="ECO:0000313" key="1">
    <source>
        <dbReference type="EMBL" id="KAF6135839.1"/>
    </source>
</evidence>
<evidence type="ECO:0000313" key="2">
    <source>
        <dbReference type="Proteomes" id="UP000541444"/>
    </source>
</evidence>
<feature type="non-terminal residue" evidence="1">
    <location>
        <position position="52"/>
    </location>
</feature>
<dbReference type="AlphaFoldDB" id="A0A7J7KZQ9"/>